<dbReference type="Proteomes" id="UP000006727">
    <property type="component" value="Chromosome 8"/>
</dbReference>
<dbReference type="Pfam" id="PF03105">
    <property type="entry name" value="SPX"/>
    <property type="match status" value="2"/>
</dbReference>
<dbReference type="PaxDb" id="3218-PP1S8_109V6.1"/>
<evidence type="ECO:0000313" key="5">
    <source>
        <dbReference type="Proteomes" id="UP000006727"/>
    </source>
</evidence>
<dbReference type="EMBL" id="ABEU02000008">
    <property type="protein sequence ID" value="PNR49356.1"/>
    <property type="molecule type" value="Genomic_DNA"/>
</dbReference>
<evidence type="ECO:0000313" key="4">
    <source>
        <dbReference type="EnsemblPlants" id="Pp3c8_7050V3.1"/>
    </source>
</evidence>
<protein>
    <recommendedName>
        <fullName evidence="2">SPX domain-containing protein</fullName>
    </recommendedName>
</protein>
<accession>A0A2K1K6F1</accession>
<name>A0A2K1K6F1_PHYPA</name>
<dbReference type="Gramene" id="Pp3c8_7050V3.2">
    <property type="protein sequence ID" value="Pp3c8_7050V3.2"/>
    <property type="gene ID" value="Pp3c8_7050"/>
</dbReference>
<gene>
    <name evidence="4" type="primary">LOC112285399</name>
    <name evidence="3" type="ORF">PHYPA_011252</name>
</gene>
<reference evidence="3 5" key="1">
    <citation type="journal article" date="2008" name="Science">
        <title>The Physcomitrella genome reveals evolutionary insights into the conquest of land by plants.</title>
        <authorList>
            <person name="Rensing S."/>
            <person name="Lang D."/>
            <person name="Zimmer A."/>
            <person name="Terry A."/>
            <person name="Salamov A."/>
            <person name="Shapiro H."/>
            <person name="Nishiyama T."/>
            <person name="Perroud P.-F."/>
            <person name="Lindquist E."/>
            <person name="Kamisugi Y."/>
            <person name="Tanahashi T."/>
            <person name="Sakakibara K."/>
            <person name="Fujita T."/>
            <person name="Oishi K."/>
            <person name="Shin-I T."/>
            <person name="Kuroki Y."/>
            <person name="Toyoda A."/>
            <person name="Suzuki Y."/>
            <person name="Hashimoto A."/>
            <person name="Yamaguchi K."/>
            <person name="Sugano A."/>
            <person name="Kohara Y."/>
            <person name="Fujiyama A."/>
            <person name="Anterola A."/>
            <person name="Aoki S."/>
            <person name="Ashton N."/>
            <person name="Barbazuk W.B."/>
            <person name="Barker E."/>
            <person name="Bennetzen J."/>
            <person name="Bezanilla M."/>
            <person name="Blankenship R."/>
            <person name="Cho S.H."/>
            <person name="Dutcher S."/>
            <person name="Estelle M."/>
            <person name="Fawcett J.A."/>
            <person name="Gundlach H."/>
            <person name="Hanada K."/>
            <person name="Heyl A."/>
            <person name="Hicks K.A."/>
            <person name="Hugh J."/>
            <person name="Lohr M."/>
            <person name="Mayer K."/>
            <person name="Melkozernov A."/>
            <person name="Murata T."/>
            <person name="Nelson D."/>
            <person name="Pils B."/>
            <person name="Prigge M."/>
            <person name="Reiss B."/>
            <person name="Renner T."/>
            <person name="Rombauts S."/>
            <person name="Rushton P."/>
            <person name="Sanderfoot A."/>
            <person name="Schween G."/>
            <person name="Shiu S.-H."/>
            <person name="Stueber K."/>
            <person name="Theodoulou F.L."/>
            <person name="Tu H."/>
            <person name="Van de Peer Y."/>
            <person name="Verrier P.J."/>
            <person name="Waters E."/>
            <person name="Wood A."/>
            <person name="Yang L."/>
            <person name="Cove D."/>
            <person name="Cuming A."/>
            <person name="Hasebe M."/>
            <person name="Lucas S."/>
            <person name="Mishler D.B."/>
            <person name="Reski R."/>
            <person name="Grigoriev I."/>
            <person name="Quatrano R.S."/>
            <person name="Boore J.L."/>
        </authorList>
    </citation>
    <scope>NUCLEOTIDE SEQUENCE [LARGE SCALE GENOMIC DNA]</scope>
    <source>
        <strain evidence="4 5">cv. Gransden 2004</strain>
    </source>
</reference>
<sequence length="399" mass="44545">MKFGKRLQSQIEETMPEWRPHFIAYKKLKKSLKKLQGSTCFSEATIDQRGNQSLVGGDKNAPSIVDAVDKELRRASVAGGPASVQELFLYKLPEDDVRFSGGGLVEEKKSSEDAVSSESAASSVEQVSQNGVLAVTGEAETTCEEVHTERRSKRAKLDDGGYVMSGAESDFVSLLNNELNKMNVFFIEKEEEYVIRLQEIKYRTERMKKEQAGNDRSANECGGDEELLKILRDIVTFHGEMVLLENYSSLNYTGLVKILKKHDKVTGTVLRLPFIQGVLLQPFFTTELLSKLVRECEDNLHSLFPVSPLESVCRQLQQDTSAQSFSANMNNGQGLPFTPGEAEETIYRSTVVALRTMKEIRLSSTRSMFSLPPMNRVDCENMFGVMIDERAVTPVAVAL</sequence>
<dbReference type="OrthoDB" id="6493944at2759"/>
<proteinExistence type="predicted"/>
<organism evidence="3">
    <name type="scientific">Physcomitrium patens</name>
    <name type="common">Spreading-leaved earth moss</name>
    <name type="synonym">Physcomitrella patens</name>
    <dbReference type="NCBI Taxonomy" id="3218"/>
    <lineage>
        <taxon>Eukaryota</taxon>
        <taxon>Viridiplantae</taxon>
        <taxon>Streptophyta</taxon>
        <taxon>Embryophyta</taxon>
        <taxon>Bryophyta</taxon>
        <taxon>Bryophytina</taxon>
        <taxon>Bryopsida</taxon>
        <taxon>Funariidae</taxon>
        <taxon>Funariales</taxon>
        <taxon>Funariaceae</taxon>
        <taxon>Physcomitrium</taxon>
    </lineage>
</organism>
<dbReference type="CDD" id="cd14481">
    <property type="entry name" value="SPX_AtSPX1_like"/>
    <property type="match status" value="1"/>
</dbReference>
<dbReference type="EnsemblPlants" id="Pp3c8_7050V3.1">
    <property type="protein sequence ID" value="Pp3c8_7050V3.1"/>
    <property type="gene ID" value="Pp3c8_7050"/>
</dbReference>
<dbReference type="InterPro" id="IPR004331">
    <property type="entry name" value="SPX_dom"/>
</dbReference>
<dbReference type="EnsemblPlants" id="Pp3c8_7050V3.3">
    <property type="protein sequence ID" value="Pp3c8_7050V3.3"/>
    <property type="gene ID" value="Pp3c8_7050"/>
</dbReference>
<dbReference type="PANTHER" id="PTHR45978">
    <property type="entry name" value="SPX DOMAIN-CONTAINING PROTEIN 3"/>
    <property type="match status" value="1"/>
</dbReference>
<evidence type="ECO:0000313" key="3">
    <source>
        <dbReference type="EMBL" id="PNR49356.1"/>
    </source>
</evidence>
<keyword evidence="5" id="KW-1185">Reference proteome</keyword>
<dbReference type="PROSITE" id="PS51382">
    <property type="entry name" value="SPX"/>
    <property type="match status" value="1"/>
</dbReference>
<dbReference type="OMA" id="MTDEADG"/>
<evidence type="ECO:0000259" key="2">
    <source>
        <dbReference type="PROSITE" id="PS51382"/>
    </source>
</evidence>
<dbReference type="EnsemblPlants" id="Pp3c8_7050V3.2">
    <property type="protein sequence ID" value="Pp3c8_7050V3.2"/>
    <property type="gene ID" value="Pp3c8_7050"/>
</dbReference>
<evidence type="ECO:0000256" key="1">
    <source>
        <dbReference type="SAM" id="MobiDB-lite"/>
    </source>
</evidence>
<dbReference type="Gramene" id="Pp3c8_7050V3.1">
    <property type="protein sequence ID" value="Pp3c8_7050V3.1"/>
    <property type="gene ID" value="Pp3c8_7050"/>
</dbReference>
<dbReference type="RefSeq" id="XP_024381959.1">
    <property type="nucleotide sequence ID" value="XM_024526191.2"/>
</dbReference>
<feature type="compositionally biased region" description="Low complexity" evidence="1">
    <location>
        <begin position="113"/>
        <end position="128"/>
    </location>
</feature>
<feature type="domain" description="SPX" evidence="2">
    <location>
        <begin position="1"/>
        <end position="276"/>
    </location>
</feature>
<dbReference type="PANTHER" id="PTHR45978:SF7">
    <property type="entry name" value="SPX DOMAIN-CONTAINING PROTEIN 4"/>
    <property type="match status" value="1"/>
</dbReference>
<dbReference type="InterPro" id="IPR031142">
    <property type="entry name" value="SPX_prot"/>
</dbReference>
<feature type="region of interest" description="Disordered" evidence="1">
    <location>
        <begin position="108"/>
        <end position="128"/>
    </location>
</feature>
<reference evidence="4" key="3">
    <citation type="submission" date="2020-12" db="UniProtKB">
        <authorList>
            <consortium name="EnsemblPlants"/>
        </authorList>
    </citation>
    <scope>IDENTIFICATION</scope>
</reference>
<dbReference type="KEGG" id="ppp:112285399"/>
<dbReference type="GeneID" id="112285399"/>
<reference evidence="3 5" key="2">
    <citation type="journal article" date="2018" name="Plant J.">
        <title>The Physcomitrella patens chromosome-scale assembly reveals moss genome structure and evolution.</title>
        <authorList>
            <person name="Lang D."/>
            <person name="Ullrich K.K."/>
            <person name="Murat F."/>
            <person name="Fuchs J."/>
            <person name="Jenkins J."/>
            <person name="Haas F.B."/>
            <person name="Piednoel M."/>
            <person name="Gundlach H."/>
            <person name="Van Bel M."/>
            <person name="Meyberg R."/>
            <person name="Vives C."/>
            <person name="Morata J."/>
            <person name="Symeonidi A."/>
            <person name="Hiss M."/>
            <person name="Muchero W."/>
            <person name="Kamisugi Y."/>
            <person name="Saleh O."/>
            <person name="Blanc G."/>
            <person name="Decker E.L."/>
            <person name="van Gessel N."/>
            <person name="Grimwood J."/>
            <person name="Hayes R.D."/>
            <person name="Graham S.W."/>
            <person name="Gunter L.E."/>
            <person name="McDaniel S.F."/>
            <person name="Hoernstein S.N.W."/>
            <person name="Larsson A."/>
            <person name="Li F.W."/>
            <person name="Perroud P.F."/>
            <person name="Phillips J."/>
            <person name="Ranjan P."/>
            <person name="Rokshar D.S."/>
            <person name="Rothfels C.J."/>
            <person name="Schneider L."/>
            <person name="Shu S."/>
            <person name="Stevenson D.W."/>
            <person name="Thummler F."/>
            <person name="Tillich M."/>
            <person name="Villarreal Aguilar J.C."/>
            <person name="Widiez T."/>
            <person name="Wong G.K."/>
            <person name="Wymore A."/>
            <person name="Zhang Y."/>
            <person name="Zimmer A.D."/>
            <person name="Quatrano R.S."/>
            <person name="Mayer K.F.X."/>
            <person name="Goodstein D."/>
            <person name="Casacuberta J.M."/>
            <person name="Vandepoele K."/>
            <person name="Reski R."/>
            <person name="Cuming A.C."/>
            <person name="Tuskan G.A."/>
            <person name="Maumus F."/>
            <person name="Salse J."/>
            <person name="Schmutz J."/>
            <person name="Rensing S.A."/>
        </authorList>
    </citation>
    <scope>NUCLEOTIDE SEQUENCE [LARGE SCALE GENOMIC DNA]</scope>
    <source>
        <strain evidence="4 5">cv. Gransden 2004</strain>
    </source>
</reference>
<dbReference type="Gramene" id="Pp3c8_7050V3.3">
    <property type="protein sequence ID" value="Pp3c8_7050V3.3"/>
    <property type="gene ID" value="Pp3c8_7050"/>
</dbReference>
<dbReference type="AlphaFoldDB" id="A0A2K1K6F1"/>
<dbReference type="GO" id="GO:0016036">
    <property type="term" value="P:cellular response to phosphate starvation"/>
    <property type="evidence" value="ECO:0007669"/>
    <property type="project" value="InterPro"/>
</dbReference>